<feature type="transmembrane region" description="Helical" evidence="6">
    <location>
        <begin position="445"/>
        <end position="463"/>
    </location>
</feature>
<feature type="transmembrane region" description="Helical" evidence="6">
    <location>
        <begin position="362"/>
        <end position="381"/>
    </location>
</feature>
<dbReference type="PANTHER" id="PTHR42718">
    <property type="entry name" value="MAJOR FACILITATOR SUPERFAMILY MULTIDRUG TRANSPORTER MFSC"/>
    <property type="match status" value="1"/>
</dbReference>
<dbReference type="SUPFAM" id="SSF103473">
    <property type="entry name" value="MFS general substrate transporter"/>
    <property type="match status" value="1"/>
</dbReference>
<evidence type="ECO:0000256" key="2">
    <source>
        <dbReference type="ARBA" id="ARBA00022448"/>
    </source>
</evidence>
<comment type="subcellular location">
    <subcellularLocation>
        <location evidence="1">Membrane</location>
        <topology evidence="1">Multi-pass membrane protein</topology>
    </subcellularLocation>
</comment>
<accession>A0A7K3NIN2</accession>
<dbReference type="Proteomes" id="UP000469724">
    <property type="component" value="Unassembled WGS sequence"/>
</dbReference>
<dbReference type="Pfam" id="PF07690">
    <property type="entry name" value="MFS_1"/>
    <property type="match status" value="1"/>
</dbReference>
<dbReference type="GO" id="GO:0016020">
    <property type="term" value="C:membrane"/>
    <property type="evidence" value="ECO:0007669"/>
    <property type="project" value="UniProtKB-SubCell"/>
</dbReference>
<comment type="caution">
    <text evidence="8">The sequence shown here is derived from an EMBL/GenBank/DDBJ whole genome shotgun (WGS) entry which is preliminary data.</text>
</comment>
<dbReference type="InterPro" id="IPR036259">
    <property type="entry name" value="MFS_trans_sf"/>
</dbReference>
<keyword evidence="3 6" id="KW-0812">Transmembrane</keyword>
<sequence length="469" mass="48881">MTPESAATAPTPAGGSPLAVLLTVCIVQFMAPFMLTAVGVALPSLGRELSATAMQLSLVEQLYVLSLAMTMLTFGRLGDLRGQRSVLLAGLLAFTALTLSLGFTQSVEMVMIQRFFQGIGAAMMLSGSLALVAAAYPPQLRARKIGLVSAATYAGLSMGPVAGGFVTGHMGWRGVFFMAVPLGLAATAMCLFFMRQGARNATGEGLDWWGSLAYAASMGLFMTGAAQAKRGALGFSLIAAGILGLVFFLRLESRTKSPLLDIALITRNRFFALSCLAALGNYAATFGITFLMSLYLQYAKGLPPRLAGLVLLAQPVSQVGASLLSGRLADRFEPAKLSTAGILISAAGLVSAAAVIGQDTPIWLLGLLLVLIGTGFGIFITPNSTAIMGSVPRRQFGVASGMVGAMRTLGMAVSMTSVTLIFSLFLDGEAVSINTLPRFLDSMRVGLSVFAAFACLGVLVSFGRGRKHQ</sequence>
<proteinExistence type="predicted"/>
<feature type="transmembrane region" description="Helical" evidence="6">
    <location>
        <begin position="172"/>
        <end position="194"/>
    </location>
</feature>
<feature type="transmembrane region" description="Helical" evidence="6">
    <location>
        <begin position="18"/>
        <end position="42"/>
    </location>
</feature>
<dbReference type="EMBL" id="JAAGRQ010000013">
    <property type="protein sequence ID" value="NDY56061.1"/>
    <property type="molecule type" value="Genomic_DNA"/>
</dbReference>
<feature type="transmembrane region" description="Helical" evidence="6">
    <location>
        <begin position="115"/>
        <end position="136"/>
    </location>
</feature>
<feature type="transmembrane region" description="Helical" evidence="6">
    <location>
        <begin position="402"/>
        <end position="425"/>
    </location>
</feature>
<feature type="domain" description="Major facilitator superfamily (MFS) profile" evidence="7">
    <location>
        <begin position="20"/>
        <end position="469"/>
    </location>
</feature>
<dbReference type="Gene3D" id="1.20.1720.10">
    <property type="entry name" value="Multidrug resistance protein D"/>
    <property type="match status" value="1"/>
</dbReference>
<evidence type="ECO:0000313" key="9">
    <source>
        <dbReference type="Proteomes" id="UP000469724"/>
    </source>
</evidence>
<feature type="transmembrane region" description="Helical" evidence="6">
    <location>
        <begin position="86"/>
        <end position="103"/>
    </location>
</feature>
<organism evidence="8 9">
    <name type="scientific">Desulfolutivibrio sulfodismutans</name>
    <dbReference type="NCBI Taxonomy" id="63561"/>
    <lineage>
        <taxon>Bacteria</taxon>
        <taxon>Pseudomonadati</taxon>
        <taxon>Thermodesulfobacteriota</taxon>
        <taxon>Desulfovibrionia</taxon>
        <taxon>Desulfovibrionales</taxon>
        <taxon>Desulfovibrionaceae</taxon>
        <taxon>Desulfolutivibrio</taxon>
    </lineage>
</organism>
<keyword evidence="4 6" id="KW-1133">Transmembrane helix</keyword>
<dbReference type="RefSeq" id="WP_163301116.1">
    <property type="nucleotide sequence ID" value="NZ_JAAGRQ010000013.1"/>
</dbReference>
<dbReference type="PROSITE" id="PS50850">
    <property type="entry name" value="MFS"/>
    <property type="match status" value="1"/>
</dbReference>
<dbReference type="InterPro" id="IPR011701">
    <property type="entry name" value="MFS"/>
</dbReference>
<reference evidence="8 9" key="1">
    <citation type="submission" date="2020-02" db="EMBL/GenBank/DDBJ databases">
        <title>Comparative genomics of sulfur disproportionating microorganisms.</title>
        <authorList>
            <person name="Ward L.M."/>
            <person name="Bertran E."/>
            <person name="Johnston D.T."/>
        </authorList>
    </citation>
    <scope>NUCLEOTIDE SEQUENCE [LARGE SCALE GENOMIC DNA]</scope>
    <source>
        <strain evidence="8 9">DSM 3696</strain>
    </source>
</reference>
<gene>
    <name evidence="8" type="ORF">G3N56_04785</name>
</gene>
<feature type="transmembrane region" description="Helical" evidence="6">
    <location>
        <begin position="232"/>
        <end position="249"/>
    </location>
</feature>
<evidence type="ECO:0000256" key="6">
    <source>
        <dbReference type="SAM" id="Phobius"/>
    </source>
</evidence>
<dbReference type="PRINTS" id="PR01036">
    <property type="entry name" value="TCRTETB"/>
</dbReference>
<feature type="transmembrane region" description="Helical" evidence="6">
    <location>
        <begin position="145"/>
        <end position="166"/>
    </location>
</feature>
<protein>
    <submittedName>
        <fullName evidence="8">MFS transporter</fullName>
    </submittedName>
</protein>
<keyword evidence="9" id="KW-1185">Reference proteome</keyword>
<keyword evidence="5 6" id="KW-0472">Membrane</keyword>
<dbReference type="InterPro" id="IPR020846">
    <property type="entry name" value="MFS_dom"/>
</dbReference>
<evidence type="ECO:0000259" key="7">
    <source>
        <dbReference type="PROSITE" id="PS50850"/>
    </source>
</evidence>
<feature type="transmembrane region" description="Helical" evidence="6">
    <location>
        <begin position="306"/>
        <end position="325"/>
    </location>
</feature>
<feature type="transmembrane region" description="Helical" evidence="6">
    <location>
        <begin position="337"/>
        <end position="356"/>
    </location>
</feature>
<dbReference type="Gene3D" id="1.20.1250.20">
    <property type="entry name" value="MFS general substrate transporter like domains"/>
    <property type="match status" value="1"/>
</dbReference>
<name>A0A7K3NIN2_9BACT</name>
<evidence type="ECO:0000256" key="5">
    <source>
        <dbReference type="ARBA" id="ARBA00023136"/>
    </source>
</evidence>
<evidence type="ECO:0000256" key="4">
    <source>
        <dbReference type="ARBA" id="ARBA00022989"/>
    </source>
</evidence>
<dbReference type="AlphaFoldDB" id="A0A7K3NIN2"/>
<dbReference type="PANTHER" id="PTHR42718:SF9">
    <property type="entry name" value="MAJOR FACILITATOR SUPERFAMILY MULTIDRUG TRANSPORTER MFSC"/>
    <property type="match status" value="1"/>
</dbReference>
<feature type="transmembrane region" description="Helical" evidence="6">
    <location>
        <begin position="54"/>
        <end position="74"/>
    </location>
</feature>
<evidence type="ECO:0000256" key="3">
    <source>
        <dbReference type="ARBA" id="ARBA00022692"/>
    </source>
</evidence>
<feature type="transmembrane region" description="Helical" evidence="6">
    <location>
        <begin position="270"/>
        <end position="294"/>
    </location>
</feature>
<evidence type="ECO:0000256" key="1">
    <source>
        <dbReference type="ARBA" id="ARBA00004141"/>
    </source>
</evidence>
<dbReference type="CDD" id="cd17321">
    <property type="entry name" value="MFS_MMR_MDR_like"/>
    <property type="match status" value="1"/>
</dbReference>
<dbReference type="GO" id="GO:0022857">
    <property type="term" value="F:transmembrane transporter activity"/>
    <property type="evidence" value="ECO:0007669"/>
    <property type="project" value="InterPro"/>
</dbReference>
<evidence type="ECO:0000313" key="8">
    <source>
        <dbReference type="EMBL" id="NDY56061.1"/>
    </source>
</evidence>
<feature type="transmembrane region" description="Helical" evidence="6">
    <location>
        <begin position="206"/>
        <end position="226"/>
    </location>
</feature>
<keyword evidence="2" id="KW-0813">Transport</keyword>